<protein>
    <submittedName>
        <fullName evidence="9">Peptide ABC transporter ATP-binding protein</fullName>
    </submittedName>
</protein>
<reference evidence="9" key="1">
    <citation type="submission" date="2021-03" db="EMBL/GenBank/DDBJ databases">
        <title>Antimicrobial resistance genes in bacteria isolated from Japanese honey, and their potential for conferring macrolide and lincosamide resistance in the American foulbrood pathogen Paenibacillus larvae.</title>
        <authorList>
            <person name="Okamoto M."/>
            <person name="Kumagai M."/>
            <person name="Kanamori H."/>
            <person name="Takamatsu D."/>
        </authorList>
    </citation>
    <scope>NUCLEOTIDE SEQUENCE</scope>
    <source>
        <strain evidence="9">J40TS1</strain>
    </source>
</reference>
<keyword evidence="3" id="KW-0813">Transport</keyword>
<dbReference type="NCBIfam" id="TIGR01727">
    <property type="entry name" value="oligo_HPY"/>
    <property type="match status" value="1"/>
</dbReference>
<keyword evidence="7" id="KW-0472">Membrane</keyword>
<accession>A0A919YPP2</accession>
<keyword evidence="4" id="KW-1003">Cell membrane</keyword>
<dbReference type="SMART" id="SM00382">
    <property type="entry name" value="AAA"/>
    <property type="match status" value="1"/>
</dbReference>
<gene>
    <name evidence="9" type="primary">oppD_3</name>
    <name evidence="9" type="ORF">J40TS1_16210</name>
</gene>
<dbReference type="InterPro" id="IPR003439">
    <property type="entry name" value="ABC_transporter-like_ATP-bd"/>
</dbReference>
<evidence type="ECO:0000256" key="3">
    <source>
        <dbReference type="ARBA" id="ARBA00022448"/>
    </source>
</evidence>
<keyword evidence="6 9" id="KW-0067">ATP-binding</keyword>
<evidence type="ECO:0000256" key="6">
    <source>
        <dbReference type="ARBA" id="ARBA00022840"/>
    </source>
</evidence>
<dbReference type="InterPro" id="IPR017871">
    <property type="entry name" value="ABC_transporter-like_CS"/>
</dbReference>
<proteinExistence type="inferred from homology"/>
<evidence type="ECO:0000259" key="8">
    <source>
        <dbReference type="PROSITE" id="PS50893"/>
    </source>
</evidence>
<dbReference type="Pfam" id="PF08352">
    <property type="entry name" value="oligo_HPY"/>
    <property type="match status" value="1"/>
</dbReference>
<comment type="subcellular location">
    <subcellularLocation>
        <location evidence="1">Cell membrane</location>
        <topology evidence="1">Peripheral membrane protein</topology>
    </subcellularLocation>
</comment>
<dbReference type="PANTHER" id="PTHR43297">
    <property type="entry name" value="OLIGOPEPTIDE TRANSPORT ATP-BINDING PROTEIN APPD"/>
    <property type="match status" value="1"/>
</dbReference>
<dbReference type="EMBL" id="BOSE01000002">
    <property type="protein sequence ID" value="GIP15979.1"/>
    <property type="molecule type" value="Genomic_DNA"/>
</dbReference>
<dbReference type="InterPro" id="IPR027417">
    <property type="entry name" value="P-loop_NTPase"/>
</dbReference>
<keyword evidence="5" id="KW-0547">Nucleotide-binding</keyword>
<dbReference type="GO" id="GO:0016887">
    <property type="term" value="F:ATP hydrolysis activity"/>
    <property type="evidence" value="ECO:0007669"/>
    <property type="project" value="InterPro"/>
</dbReference>
<dbReference type="Proteomes" id="UP000683139">
    <property type="component" value="Unassembled WGS sequence"/>
</dbReference>
<evidence type="ECO:0000256" key="1">
    <source>
        <dbReference type="ARBA" id="ARBA00004202"/>
    </source>
</evidence>
<dbReference type="AlphaFoldDB" id="A0A919YPP2"/>
<dbReference type="PROSITE" id="PS50893">
    <property type="entry name" value="ABC_TRANSPORTER_2"/>
    <property type="match status" value="1"/>
</dbReference>
<dbReference type="InterPro" id="IPR013563">
    <property type="entry name" value="Oligopep_ABC_C"/>
</dbReference>
<evidence type="ECO:0000313" key="9">
    <source>
        <dbReference type="EMBL" id="GIP15979.1"/>
    </source>
</evidence>
<keyword evidence="10" id="KW-1185">Reference proteome</keyword>
<dbReference type="GO" id="GO:0005886">
    <property type="term" value="C:plasma membrane"/>
    <property type="evidence" value="ECO:0007669"/>
    <property type="project" value="UniProtKB-SubCell"/>
</dbReference>
<name>A0A919YPP2_9BACL</name>
<comment type="similarity">
    <text evidence="2">Belongs to the ABC transporter superfamily.</text>
</comment>
<evidence type="ECO:0000256" key="2">
    <source>
        <dbReference type="ARBA" id="ARBA00005417"/>
    </source>
</evidence>
<evidence type="ECO:0000256" key="4">
    <source>
        <dbReference type="ARBA" id="ARBA00022475"/>
    </source>
</evidence>
<comment type="caution">
    <text evidence="9">The sequence shown here is derived from an EMBL/GenBank/DDBJ whole genome shotgun (WGS) entry which is preliminary data.</text>
</comment>
<dbReference type="InterPro" id="IPR050388">
    <property type="entry name" value="ABC_Ni/Peptide_Import"/>
</dbReference>
<evidence type="ECO:0000256" key="7">
    <source>
        <dbReference type="ARBA" id="ARBA00023136"/>
    </source>
</evidence>
<dbReference type="GO" id="GO:0015833">
    <property type="term" value="P:peptide transport"/>
    <property type="evidence" value="ECO:0007669"/>
    <property type="project" value="InterPro"/>
</dbReference>
<evidence type="ECO:0000313" key="10">
    <source>
        <dbReference type="Proteomes" id="UP000683139"/>
    </source>
</evidence>
<dbReference type="SUPFAM" id="SSF52540">
    <property type="entry name" value="P-loop containing nucleoside triphosphate hydrolases"/>
    <property type="match status" value="1"/>
</dbReference>
<evidence type="ECO:0000256" key="5">
    <source>
        <dbReference type="ARBA" id="ARBA00022741"/>
    </source>
</evidence>
<dbReference type="PROSITE" id="PS00211">
    <property type="entry name" value="ABC_TRANSPORTER_1"/>
    <property type="match status" value="1"/>
</dbReference>
<dbReference type="InterPro" id="IPR003593">
    <property type="entry name" value="AAA+_ATPase"/>
</dbReference>
<dbReference type="CDD" id="cd03257">
    <property type="entry name" value="ABC_NikE_OppD_transporters"/>
    <property type="match status" value="1"/>
</dbReference>
<feature type="domain" description="ABC transporter" evidence="8">
    <location>
        <begin position="8"/>
        <end position="255"/>
    </location>
</feature>
<dbReference type="RefSeq" id="WP_213514232.1">
    <property type="nucleotide sequence ID" value="NZ_BOSE01000002.1"/>
</dbReference>
<sequence>MSHLLEVNHLQTHFKTPDGILRAVNGVSFTVDAGETLAIVGESGSGKSVTSMSILGLVSDPGKVVGGEILFEGKNLLRLTKKEYRNMRGKAISVIFQEPMTSLNPIFTVGFQISEVLRTHYKLNRKAAKQRAIEMLDTVGIANAEKVYARYPHQLSGGMRQRVMIAIALVCQPKLLIADEPTTALDVTIQAQILELIQKLAKEQNTGVILITHDLGVVAEMADKVAVMYGGEIVEHASVEQIFHRPSHPYTQGLLASLPKIHEDEQRLYSLPGTVPNLLESSEGCTFAPRCKFASEACLQSKPRLALQGEQHWVSCLKAEEVRG</sequence>
<dbReference type="Gene3D" id="3.40.50.300">
    <property type="entry name" value="P-loop containing nucleotide triphosphate hydrolases"/>
    <property type="match status" value="1"/>
</dbReference>
<dbReference type="PANTHER" id="PTHR43297:SF2">
    <property type="entry name" value="DIPEPTIDE TRANSPORT ATP-BINDING PROTEIN DPPD"/>
    <property type="match status" value="1"/>
</dbReference>
<dbReference type="Pfam" id="PF00005">
    <property type="entry name" value="ABC_tran"/>
    <property type="match status" value="1"/>
</dbReference>
<dbReference type="GO" id="GO:0005524">
    <property type="term" value="F:ATP binding"/>
    <property type="evidence" value="ECO:0007669"/>
    <property type="project" value="UniProtKB-KW"/>
</dbReference>
<organism evidence="9 10">
    <name type="scientific">Paenibacillus montaniterrae</name>
    <dbReference type="NCBI Taxonomy" id="429341"/>
    <lineage>
        <taxon>Bacteria</taxon>
        <taxon>Bacillati</taxon>
        <taxon>Bacillota</taxon>
        <taxon>Bacilli</taxon>
        <taxon>Bacillales</taxon>
        <taxon>Paenibacillaceae</taxon>
        <taxon>Paenibacillus</taxon>
    </lineage>
</organism>
<dbReference type="FunFam" id="3.40.50.300:FF:000016">
    <property type="entry name" value="Oligopeptide ABC transporter ATP-binding component"/>
    <property type="match status" value="1"/>
</dbReference>